<gene>
    <name evidence="1" type="ORF">P879_09275</name>
</gene>
<protein>
    <submittedName>
        <fullName evidence="1">Uncharacterized protein</fullName>
    </submittedName>
</protein>
<evidence type="ECO:0000313" key="2">
    <source>
        <dbReference type="Proteomes" id="UP000699462"/>
    </source>
</evidence>
<dbReference type="EMBL" id="JTDF01004311">
    <property type="protein sequence ID" value="KAF8567006.1"/>
    <property type="molecule type" value="Genomic_DNA"/>
</dbReference>
<proteinExistence type="predicted"/>
<sequence length="62" mass="6703">MSALRNLAIVYQRQGMLPLAALLRTWIQPTHTADTVSAVAALPSSGACPRQESSKELSFSLF</sequence>
<dbReference type="Proteomes" id="UP000699462">
    <property type="component" value="Unassembled WGS sequence"/>
</dbReference>
<evidence type="ECO:0000313" key="1">
    <source>
        <dbReference type="EMBL" id="KAF8567006.1"/>
    </source>
</evidence>
<accession>A0A8T0DI37</accession>
<keyword evidence="2" id="KW-1185">Reference proteome</keyword>
<name>A0A8T0DI37_9TREM</name>
<dbReference type="AlphaFoldDB" id="A0A8T0DI37"/>
<reference evidence="1 2" key="1">
    <citation type="submission" date="2019-07" db="EMBL/GenBank/DDBJ databases">
        <title>Annotation for the trematode Paragonimus westermani.</title>
        <authorList>
            <person name="Choi Y.-J."/>
        </authorList>
    </citation>
    <scope>NUCLEOTIDE SEQUENCE [LARGE SCALE GENOMIC DNA]</scope>
    <source>
        <strain evidence="1">180907_Pwestermani</strain>
    </source>
</reference>
<comment type="caution">
    <text evidence="1">The sequence shown here is derived from an EMBL/GenBank/DDBJ whole genome shotgun (WGS) entry which is preliminary data.</text>
</comment>
<organism evidence="1 2">
    <name type="scientific">Paragonimus westermani</name>
    <dbReference type="NCBI Taxonomy" id="34504"/>
    <lineage>
        <taxon>Eukaryota</taxon>
        <taxon>Metazoa</taxon>
        <taxon>Spiralia</taxon>
        <taxon>Lophotrochozoa</taxon>
        <taxon>Platyhelminthes</taxon>
        <taxon>Trematoda</taxon>
        <taxon>Digenea</taxon>
        <taxon>Plagiorchiida</taxon>
        <taxon>Troglotremata</taxon>
        <taxon>Troglotrematidae</taxon>
        <taxon>Paragonimus</taxon>
    </lineage>
</organism>